<evidence type="ECO:0000313" key="2">
    <source>
        <dbReference type="EMBL" id="KAF2850319.1"/>
    </source>
</evidence>
<protein>
    <submittedName>
        <fullName evidence="2">Uncharacterized protein</fullName>
    </submittedName>
</protein>
<keyword evidence="3" id="KW-1185">Reference proteome</keyword>
<proteinExistence type="predicted"/>
<evidence type="ECO:0000313" key="3">
    <source>
        <dbReference type="Proteomes" id="UP000799423"/>
    </source>
</evidence>
<gene>
    <name evidence="2" type="ORF">T440DRAFT_110920</name>
</gene>
<accession>A0A6A7B7I0</accession>
<reference evidence="2" key="1">
    <citation type="submission" date="2020-01" db="EMBL/GenBank/DDBJ databases">
        <authorList>
            <consortium name="DOE Joint Genome Institute"/>
            <person name="Haridas S."/>
            <person name="Albert R."/>
            <person name="Binder M."/>
            <person name="Bloem J."/>
            <person name="Labutti K."/>
            <person name="Salamov A."/>
            <person name="Andreopoulos B."/>
            <person name="Baker S.E."/>
            <person name="Barry K."/>
            <person name="Bills G."/>
            <person name="Bluhm B.H."/>
            <person name="Cannon C."/>
            <person name="Castanera R."/>
            <person name="Culley D.E."/>
            <person name="Daum C."/>
            <person name="Ezra D."/>
            <person name="Gonzalez J.B."/>
            <person name="Henrissat B."/>
            <person name="Kuo A."/>
            <person name="Liang C."/>
            <person name="Lipzen A."/>
            <person name="Lutzoni F."/>
            <person name="Magnuson J."/>
            <person name="Mondo S."/>
            <person name="Nolan M."/>
            <person name="Ohm R."/>
            <person name="Pangilinan J."/>
            <person name="Park H.-J."/>
            <person name="Ramirez L."/>
            <person name="Alfaro M."/>
            <person name="Sun H."/>
            <person name="Tritt A."/>
            <person name="Yoshinaga Y."/>
            <person name="Zwiers L.-H."/>
            <person name="Turgeon B.G."/>
            <person name="Goodwin S.B."/>
            <person name="Spatafora J.W."/>
            <person name="Crous P.W."/>
            <person name="Grigoriev I.V."/>
        </authorList>
    </citation>
    <scope>NUCLEOTIDE SEQUENCE</scope>
    <source>
        <strain evidence="2">IPT5</strain>
    </source>
</reference>
<feature type="chain" id="PRO_5025615064" evidence="1">
    <location>
        <begin position="21"/>
        <end position="121"/>
    </location>
</feature>
<feature type="signal peptide" evidence="1">
    <location>
        <begin position="1"/>
        <end position="20"/>
    </location>
</feature>
<dbReference type="EMBL" id="MU006307">
    <property type="protein sequence ID" value="KAF2850319.1"/>
    <property type="molecule type" value="Genomic_DNA"/>
</dbReference>
<name>A0A6A7B7I0_9PLEO</name>
<sequence>MKVTNTTLAVFLAVLPAVWSLPNDLSLRQFKLPTCKAASCLSTTNGTFDACPPSDLGCLCSLNQTEINRYVNIVQPCIDGDEGRANCTYGARYQYKDVLKTVCASEQFGNKTVMFAPITDA</sequence>
<evidence type="ECO:0000256" key="1">
    <source>
        <dbReference type="SAM" id="SignalP"/>
    </source>
</evidence>
<dbReference type="OrthoDB" id="3747277at2759"/>
<keyword evidence="1" id="KW-0732">Signal</keyword>
<dbReference type="Proteomes" id="UP000799423">
    <property type="component" value="Unassembled WGS sequence"/>
</dbReference>
<dbReference type="AlphaFoldDB" id="A0A6A7B7I0"/>
<organism evidence="2 3">
    <name type="scientific">Plenodomus tracheiphilus IPT5</name>
    <dbReference type="NCBI Taxonomy" id="1408161"/>
    <lineage>
        <taxon>Eukaryota</taxon>
        <taxon>Fungi</taxon>
        <taxon>Dikarya</taxon>
        <taxon>Ascomycota</taxon>
        <taxon>Pezizomycotina</taxon>
        <taxon>Dothideomycetes</taxon>
        <taxon>Pleosporomycetidae</taxon>
        <taxon>Pleosporales</taxon>
        <taxon>Pleosporineae</taxon>
        <taxon>Leptosphaeriaceae</taxon>
        <taxon>Plenodomus</taxon>
    </lineage>
</organism>